<dbReference type="EMBL" id="JANAVB010020999">
    <property type="protein sequence ID" value="KAJ6826364.1"/>
    <property type="molecule type" value="Genomic_DNA"/>
</dbReference>
<keyword evidence="4" id="KW-0804">Transcription</keyword>
<evidence type="ECO:0000313" key="9">
    <source>
        <dbReference type="EMBL" id="KAJ6826364.1"/>
    </source>
</evidence>
<dbReference type="PANTHER" id="PTHR31072:SF246">
    <property type="entry name" value="TRANSCRIPTION FACTOR, TCP-RELATED"/>
    <property type="match status" value="1"/>
</dbReference>
<proteinExistence type="predicted"/>
<keyword evidence="3" id="KW-0238">DNA-binding</keyword>
<protein>
    <submittedName>
        <fullName evidence="9">Transcription factor PCF2</fullName>
    </submittedName>
</protein>
<name>A0AAX6GCB0_IRIPA</name>
<dbReference type="Proteomes" id="UP001140949">
    <property type="component" value="Unassembled WGS sequence"/>
</dbReference>
<dbReference type="InterPro" id="IPR005333">
    <property type="entry name" value="Transcription_factor_TCP"/>
</dbReference>
<accession>A0AAX6GCB0</accession>
<feature type="region of interest" description="Disordered" evidence="6">
    <location>
        <begin position="83"/>
        <end position="105"/>
    </location>
</feature>
<reference evidence="9" key="1">
    <citation type="journal article" date="2023" name="GigaByte">
        <title>Genome assembly of the bearded iris, Iris pallida Lam.</title>
        <authorList>
            <person name="Bruccoleri R.E."/>
            <person name="Oakeley E.J."/>
            <person name="Faust A.M.E."/>
            <person name="Altorfer M."/>
            <person name="Dessus-Babus S."/>
            <person name="Burckhardt D."/>
            <person name="Oertli M."/>
            <person name="Naumann U."/>
            <person name="Petersen F."/>
            <person name="Wong J."/>
        </authorList>
    </citation>
    <scope>NUCLEOTIDE SEQUENCE</scope>
    <source>
        <strain evidence="9">GSM-AAB239-AS_SAM_17_03QT</strain>
    </source>
</reference>
<keyword evidence="2" id="KW-0805">Transcription regulation</keyword>
<evidence type="ECO:0000256" key="4">
    <source>
        <dbReference type="ARBA" id="ARBA00023163"/>
    </source>
</evidence>
<feature type="transmembrane region" description="Helical" evidence="7">
    <location>
        <begin position="187"/>
        <end position="214"/>
    </location>
</feature>
<evidence type="ECO:0000259" key="8">
    <source>
        <dbReference type="PROSITE" id="PS51369"/>
    </source>
</evidence>
<dbReference type="GO" id="GO:0003700">
    <property type="term" value="F:DNA-binding transcription factor activity"/>
    <property type="evidence" value="ECO:0007669"/>
    <property type="project" value="InterPro"/>
</dbReference>
<keyword evidence="5" id="KW-0539">Nucleus</keyword>
<keyword evidence="7" id="KW-1133">Transmembrane helix</keyword>
<dbReference type="GO" id="GO:0043565">
    <property type="term" value="F:sequence-specific DNA binding"/>
    <property type="evidence" value="ECO:0007669"/>
    <property type="project" value="TreeGrafter"/>
</dbReference>
<evidence type="ECO:0000256" key="6">
    <source>
        <dbReference type="SAM" id="MobiDB-lite"/>
    </source>
</evidence>
<comment type="caution">
    <text evidence="9">The sequence shown here is derived from an EMBL/GenBank/DDBJ whole genome shotgun (WGS) entry which is preliminary data.</text>
</comment>
<evidence type="ECO:0000256" key="5">
    <source>
        <dbReference type="ARBA" id="ARBA00023242"/>
    </source>
</evidence>
<keyword evidence="7" id="KW-0472">Membrane</keyword>
<comment type="subcellular location">
    <subcellularLocation>
        <location evidence="1">Nucleus</location>
    </subcellularLocation>
</comment>
<keyword evidence="7" id="KW-0812">Transmembrane</keyword>
<feature type="domain" description="TCP" evidence="8">
    <location>
        <begin position="1"/>
        <end position="39"/>
    </location>
</feature>
<evidence type="ECO:0000256" key="7">
    <source>
        <dbReference type="SAM" id="Phobius"/>
    </source>
</evidence>
<gene>
    <name evidence="9" type="ORF">M6B38_373120</name>
</gene>
<evidence type="ECO:0000256" key="2">
    <source>
        <dbReference type="ARBA" id="ARBA00023015"/>
    </source>
</evidence>
<dbReference type="Pfam" id="PF03634">
    <property type="entry name" value="TCP"/>
    <property type="match status" value="1"/>
</dbReference>
<dbReference type="PROSITE" id="PS51369">
    <property type="entry name" value="TCP"/>
    <property type="match status" value="1"/>
</dbReference>
<keyword evidence="10" id="KW-1185">Reference proteome</keyword>
<dbReference type="PANTHER" id="PTHR31072">
    <property type="entry name" value="TRANSCRIPTION FACTOR TCP4-RELATED"/>
    <property type="match status" value="1"/>
</dbReference>
<organism evidence="9 10">
    <name type="scientific">Iris pallida</name>
    <name type="common">Sweet iris</name>
    <dbReference type="NCBI Taxonomy" id="29817"/>
    <lineage>
        <taxon>Eukaryota</taxon>
        <taxon>Viridiplantae</taxon>
        <taxon>Streptophyta</taxon>
        <taxon>Embryophyta</taxon>
        <taxon>Tracheophyta</taxon>
        <taxon>Spermatophyta</taxon>
        <taxon>Magnoliopsida</taxon>
        <taxon>Liliopsida</taxon>
        <taxon>Asparagales</taxon>
        <taxon>Iridaceae</taxon>
        <taxon>Iridoideae</taxon>
        <taxon>Irideae</taxon>
        <taxon>Iris</taxon>
    </lineage>
</organism>
<dbReference type="AlphaFoldDB" id="A0AAX6GCB0"/>
<evidence type="ECO:0000256" key="3">
    <source>
        <dbReference type="ARBA" id="ARBA00023125"/>
    </source>
</evidence>
<dbReference type="GO" id="GO:0005634">
    <property type="term" value="C:nucleus"/>
    <property type="evidence" value="ECO:0007669"/>
    <property type="project" value="UniProtKB-SubCell"/>
</dbReference>
<evidence type="ECO:0000313" key="10">
    <source>
        <dbReference type="Proteomes" id="UP001140949"/>
    </source>
</evidence>
<sequence>MPAVCAARIFQLTRELGHKSDGETIQWSSTTEPSIIAATGTGTVPAIATVSADGSIKIPTTSTTLSAPEEYSTSFYAAPNKRKKLQPTRGGRGVRTGDDDDSAAPIGRCLSGRWRGAAPPGAVWMLPAFAPAGTQFAGFYSGMVAPPASSGGGALTEATAAEPAEGKGSCRRWACWRSRRGPRRTRMGVGTPGVTFFLLIGTGNLTLFSFPFFFFSSKIV</sequence>
<dbReference type="InterPro" id="IPR017887">
    <property type="entry name" value="TF_TCP_subgr"/>
</dbReference>
<reference evidence="9" key="2">
    <citation type="submission" date="2023-04" db="EMBL/GenBank/DDBJ databases">
        <authorList>
            <person name="Bruccoleri R.E."/>
            <person name="Oakeley E.J."/>
            <person name="Faust A.-M."/>
            <person name="Dessus-Babus S."/>
            <person name="Altorfer M."/>
            <person name="Burckhardt D."/>
            <person name="Oertli M."/>
            <person name="Naumann U."/>
            <person name="Petersen F."/>
            <person name="Wong J."/>
        </authorList>
    </citation>
    <scope>NUCLEOTIDE SEQUENCE</scope>
    <source>
        <strain evidence="9">GSM-AAB239-AS_SAM_17_03QT</strain>
        <tissue evidence="9">Leaf</tissue>
    </source>
</reference>
<evidence type="ECO:0000256" key="1">
    <source>
        <dbReference type="ARBA" id="ARBA00004123"/>
    </source>
</evidence>